<sequence>METARRVTVGFLSASSIVAVLFFAVSGSTGRGPDESRARVGSSSSTKVWPDLEFGWRVVVATIVGFVGSACGTVGGVGGGGIFVSMLTLVVGFDTKSAAAISKCMIMAASMSSVWYNLTVRHPTKEIPILDYDLSLLFQPVLLVGITVGVSLSVIFPYWLITLLIIILFVGTSSRSFFKGLEMWKEETALKKEMARQEEAPINSRGELLIDTIYEPLVPREEISIMQVLSMNFRWKWLTVLFLVWASMLLLQVLKNYVTVCGAIYWLLFFLQFPVAFMVFGYQSVKLYRADKKRMMPICEGSNHNGEVTACEATIRWTPIHITLCAVSGLIGGCVGGLLGAGGGFILGPLLLEIGVIPQVAGATATFVMMFSSSLSVVEFYLLKRFPIPYALYLMAVSLVAGFLGQYLVRKIVTILGRVSIIVFILSGVIFVSAIAMGIVGIKKSIMMMEDHDFMGFYDFCTNQ</sequence>
<dbReference type="Proteomes" id="UP001057402">
    <property type="component" value="Chromosome 6"/>
</dbReference>
<evidence type="ECO:0000313" key="1">
    <source>
        <dbReference type="EMBL" id="KAI4365630.1"/>
    </source>
</evidence>
<comment type="caution">
    <text evidence="1">The sequence shown here is derived from an EMBL/GenBank/DDBJ whole genome shotgun (WGS) entry which is preliminary data.</text>
</comment>
<name>A0ACB9QJZ2_9MYRT</name>
<reference evidence="2" key="1">
    <citation type="journal article" date="2023" name="Front. Plant Sci.">
        <title>Chromosomal-level genome assembly of Melastoma candidum provides insights into trichome evolution.</title>
        <authorList>
            <person name="Zhong Y."/>
            <person name="Wu W."/>
            <person name="Sun C."/>
            <person name="Zou P."/>
            <person name="Liu Y."/>
            <person name="Dai S."/>
            <person name="Zhou R."/>
        </authorList>
    </citation>
    <scope>NUCLEOTIDE SEQUENCE [LARGE SCALE GENOMIC DNA]</scope>
</reference>
<keyword evidence="2" id="KW-1185">Reference proteome</keyword>
<proteinExistence type="predicted"/>
<organism evidence="1 2">
    <name type="scientific">Melastoma candidum</name>
    <dbReference type="NCBI Taxonomy" id="119954"/>
    <lineage>
        <taxon>Eukaryota</taxon>
        <taxon>Viridiplantae</taxon>
        <taxon>Streptophyta</taxon>
        <taxon>Embryophyta</taxon>
        <taxon>Tracheophyta</taxon>
        <taxon>Spermatophyta</taxon>
        <taxon>Magnoliopsida</taxon>
        <taxon>eudicotyledons</taxon>
        <taxon>Gunneridae</taxon>
        <taxon>Pentapetalae</taxon>
        <taxon>rosids</taxon>
        <taxon>malvids</taxon>
        <taxon>Myrtales</taxon>
        <taxon>Melastomataceae</taxon>
        <taxon>Melastomatoideae</taxon>
        <taxon>Melastomateae</taxon>
        <taxon>Melastoma</taxon>
    </lineage>
</organism>
<dbReference type="EMBL" id="CM042885">
    <property type="protein sequence ID" value="KAI4365630.1"/>
    <property type="molecule type" value="Genomic_DNA"/>
</dbReference>
<accession>A0ACB9QJZ2</accession>
<evidence type="ECO:0000313" key="2">
    <source>
        <dbReference type="Proteomes" id="UP001057402"/>
    </source>
</evidence>
<gene>
    <name evidence="1" type="ORF">MLD38_021596</name>
</gene>
<protein>
    <submittedName>
        <fullName evidence="1">Uncharacterized protein</fullName>
    </submittedName>
</protein>